<dbReference type="InterPro" id="IPR015797">
    <property type="entry name" value="NUDIX_hydrolase-like_dom_sf"/>
</dbReference>
<dbReference type="PROSITE" id="PS00893">
    <property type="entry name" value="NUDIX_BOX"/>
    <property type="match status" value="1"/>
</dbReference>
<dbReference type="STRING" id="200991.AUC31_04180"/>
<sequence>MSRNKRGDVWLGAAGLVVNQRNEWLVVKKRYGGLHGKWSLPAGFVEKDETVDQAALREVKEETGIDCTVLGMIGFRSGVIKGRISDNMAVFLLRPLENEQPVIAQQEELYEAAWRSPEDLSEDQDASVMLHEMASYIVEEGFEPIEDVDPGHIFGYTDYKLFFRHKY</sequence>
<dbReference type="Pfam" id="PF00293">
    <property type="entry name" value="NUDIX"/>
    <property type="match status" value="1"/>
</dbReference>
<gene>
    <name evidence="5" type="ORF">AUC31_04180</name>
</gene>
<evidence type="ECO:0000313" key="5">
    <source>
        <dbReference type="EMBL" id="ALS74486.1"/>
    </source>
</evidence>
<dbReference type="EMBL" id="CP013659">
    <property type="protein sequence ID" value="ALS74486.1"/>
    <property type="molecule type" value="Genomic_DNA"/>
</dbReference>
<dbReference type="RefSeq" id="WP_058381193.1">
    <property type="nucleotide sequence ID" value="NZ_CP013659.2"/>
</dbReference>
<accession>A0A0U2Q737</accession>
<dbReference type="KEGG" id="prt:AUC31_04180"/>
<dbReference type="InterPro" id="IPR020476">
    <property type="entry name" value="Nudix_hydrolase"/>
</dbReference>
<proteinExistence type="inferred from homology"/>
<dbReference type="Gene3D" id="3.90.79.10">
    <property type="entry name" value="Nucleoside Triphosphate Pyrophosphohydrolase"/>
    <property type="match status" value="1"/>
</dbReference>
<evidence type="ECO:0000313" key="6">
    <source>
        <dbReference type="Proteomes" id="UP000067683"/>
    </source>
</evidence>
<evidence type="ECO:0000256" key="3">
    <source>
        <dbReference type="RuleBase" id="RU003476"/>
    </source>
</evidence>
<dbReference type="PANTHER" id="PTHR43046">
    <property type="entry name" value="GDP-MANNOSE MANNOSYL HYDROLASE"/>
    <property type="match status" value="1"/>
</dbReference>
<dbReference type="PROSITE" id="PS51462">
    <property type="entry name" value="NUDIX"/>
    <property type="match status" value="1"/>
</dbReference>
<dbReference type="GO" id="GO:0016787">
    <property type="term" value="F:hydrolase activity"/>
    <property type="evidence" value="ECO:0007669"/>
    <property type="project" value="UniProtKB-KW"/>
</dbReference>
<dbReference type="Proteomes" id="UP000067683">
    <property type="component" value="Chromosome"/>
</dbReference>
<comment type="similarity">
    <text evidence="3">Belongs to the Nudix hydrolase family.</text>
</comment>
<evidence type="ECO:0000256" key="2">
    <source>
        <dbReference type="ARBA" id="ARBA00022801"/>
    </source>
</evidence>
<protein>
    <submittedName>
        <fullName evidence="5">NUDIX hydrolase</fullName>
    </submittedName>
</protein>
<dbReference type="SUPFAM" id="SSF55811">
    <property type="entry name" value="Nudix"/>
    <property type="match status" value="1"/>
</dbReference>
<keyword evidence="6" id="KW-1185">Reference proteome</keyword>
<dbReference type="AlphaFoldDB" id="A0A0U2Q737"/>
<name>A0A0U2Q737_9BACL</name>
<feature type="domain" description="Nudix hydrolase" evidence="4">
    <location>
        <begin position="8"/>
        <end position="141"/>
    </location>
</feature>
<keyword evidence="2 3" id="KW-0378">Hydrolase</keyword>
<comment type="cofactor">
    <cofactor evidence="1">
        <name>Mg(2+)</name>
        <dbReference type="ChEBI" id="CHEBI:18420"/>
    </cofactor>
</comment>
<reference evidence="5" key="1">
    <citation type="submission" date="2016-01" db="EMBL/GenBank/DDBJ databases">
        <title>Complete genome of Planococcus rifietoensis type strain M8.</title>
        <authorList>
            <person name="See-Too W.S."/>
        </authorList>
    </citation>
    <scope>NUCLEOTIDE SEQUENCE [LARGE SCALE GENOMIC DNA]</scope>
    <source>
        <strain evidence="5">M8</strain>
    </source>
</reference>
<dbReference type="PANTHER" id="PTHR43046:SF2">
    <property type="entry name" value="8-OXO-DGTP DIPHOSPHATASE-RELATED"/>
    <property type="match status" value="1"/>
</dbReference>
<dbReference type="OrthoDB" id="9786141at2"/>
<dbReference type="InterPro" id="IPR000086">
    <property type="entry name" value="NUDIX_hydrolase_dom"/>
</dbReference>
<organism evidence="5 6">
    <name type="scientific">Planococcus rifietoensis</name>
    <dbReference type="NCBI Taxonomy" id="200991"/>
    <lineage>
        <taxon>Bacteria</taxon>
        <taxon>Bacillati</taxon>
        <taxon>Bacillota</taxon>
        <taxon>Bacilli</taxon>
        <taxon>Bacillales</taxon>
        <taxon>Caryophanaceae</taxon>
        <taxon>Planococcus</taxon>
    </lineage>
</organism>
<dbReference type="PRINTS" id="PR00502">
    <property type="entry name" value="NUDIXFAMILY"/>
</dbReference>
<dbReference type="InterPro" id="IPR020084">
    <property type="entry name" value="NUDIX_hydrolase_CS"/>
</dbReference>
<evidence type="ECO:0000256" key="1">
    <source>
        <dbReference type="ARBA" id="ARBA00001946"/>
    </source>
</evidence>
<evidence type="ECO:0000259" key="4">
    <source>
        <dbReference type="PROSITE" id="PS51462"/>
    </source>
</evidence>